<dbReference type="InterPro" id="IPR011009">
    <property type="entry name" value="Kinase-like_dom_sf"/>
</dbReference>
<evidence type="ECO:0000313" key="5">
    <source>
        <dbReference type="EMBL" id="CAE8625100.1"/>
    </source>
</evidence>
<evidence type="ECO:0000259" key="4">
    <source>
        <dbReference type="Pfam" id="PF02816"/>
    </source>
</evidence>
<dbReference type="SUPFAM" id="SSF56112">
    <property type="entry name" value="Protein kinase-like (PK-like)"/>
    <property type="match status" value="1"/>
</dbReference>
<evidence type="ECO:0000256" key="3">
    <source>
        <dbReference type="ARBA" id="ARBA00022777"/>
    </source>
</evidence>
<organism evidence="5 6">
    <name type="scientific">Polarella glacialis</name>
    <name type="common">Dinoflagellate</name>
    <dbReference type="NCBI Taxonomy" id="89957"/>
    <lineage>
        <taxon>Eukaryota</taxon>
        <taxon>Sar</taxon>
        <taxon>Alveolata</taxon>
        <taxon>Dinophyceae</taxon>
        <taxon>Suessiales</taxon>
        <taxon>Suessiaceae</taxon>
        <taxon>Polarella</taxon>
    </lineage>
</organism>
<dbReference type="Pfam" id="PF02816">
    <property type="entry name" value="Alpha_kinase"/>
    <property type="match status" value="1"/>
</dbReference>
<dbReference type="AlphaFoldDB" id="A0A813GLW6"/>
<keyword evidence="6" id="KW-1185">Reference proteome</keyword>
<evidence type="ECO:0000313" key="6">
    <source>
        <dbReference type="Proteomes" id="UP000654075"/>
    </source>
</evidence>
<dbReference type="GO" id="GO:0004674">
    <property type="term" value="F:protein serine/threonine kinase activity"/>
    <property type="evidence" value="ECO:0007669"/>
    <property type="project" value="UniProtKB-KW"/>
</dbReference>
<dbReference type="OrthoDB" id="420328at2759"/>
<name>A0A813GLW6_POLGL</name>
<dbReference type="InterPro" id="IPR004166">
    <property type="entry name" value="a-kinase_dom"/>
</dbReference>
<feature type="domain" description="Alpha-type protein kinase" evidence="4">
    <location>
        <begin position="135"/>
        <end position="274"/>
    </location>
</feature>
<dbReference type="Gene3D" id="3.20.200.10">
    <property type="entry name" value="MHCK/EF2 kinase"/>
    <property type="match status" value="1"/>
</dbReference>
<accession>A0A813GLW6</accession>
<dbReference type="Proteomes" id="UP000654075">
    <property type="component" value="Unassembled WGS sequence"/>
</dbReference>
<evidence type="ECO:0000256" key="1">
    <source>
        <dbReference type="ARBA" id="ARBA00022527"/>
    </source>
</evidence>
<keyword evidence="1" id="KW-0723">Serine/threonine-protein kinase</keyword>
<evidence type="ECO:0000256" key="2">
    <source>
        <dbReference type="ARBA" id="ARBA00022679"/>
    </source>
</evidence>
<keyword evidence="2" id="KW-0808">Transferase</keyword>
<proteinExistence type="predicted"/>
<gene>
    <name evidence="5" type="ORF">PGLA1383_LOCUS42136</name>
</gene>
<comment type="caution">
    <text evidence="5">The sequence shown here is derived from an EMBL/GenBank/DDBJ whole genome shotgun (WGS) entry which is preliminary data.</text>
</comment>
<sequence>MGNTSCYPVATGCNQFWDMGLRPSGPQLALRVCIKPNVSQLSIGARLTGFDVDDEIAILKLELAAGFDTLDWRMIPQLSHSEGNQAMSATSRRPPPDWLIQETPRTGFQKRHNWRATALACDPNNPERLVETVCLVQAAKEPSDRIASTYSDNLKDAWNTASYANRFNLHVTQQHGKADTNPLIAVQVCIPVVCEVIASTTPHWLAAGDFVTVCAYPQQEVQKFIFDGNEPFQDVPQAFFHYAAATSGGKDIVWDLQGCREQNSGTYLLVDPVVRRRPPATVRNLFFATVGNERGLGKVSPNPKQIDLLHPKCTRLCETFDPERLAAYGKGAGFACFQ</sequence>
<dbReference type="EMBL" id="CAJNNV010028576">
    <property type="protein sequence ID" value="CAE8625100.1"/>
    <property type="molecule type" value="Genomic_DNA"/>
</dbReference>
<dbReference type="GO" id="GO:0005524">
    <property type="term" value="F:ATP binding"/>
    <property type="evidence" value="ECO:0007669"/>
    <property type="project" value="InterPro"/>
</dbReference>
<reference evidence="5" key="1">
    <citation type="submission" date="2021-02" db="EMBL/GenBank/DDBJ databases">
        <authorList>
            <person name="Dougan E. K."/>
            <person name="Rhodes N."/>
            <person name="Thang M."/>
            <person name="Chan C."/>
        </authorList>
    </citation>
    <scope>NUCLEOTIDE SEQUENCE</scope>
</reference>
<protein>
    <recommendedName>
        <fullName evidence="4">Alpha-type protein kinase domain-containing protein</fullName>
    </recommendedName>
</protein>
<keyword evidence="3" id="KW-0418">Kinase</keyword>